<reference evidence="2 3" key="1">
    <citation type="journal article" date="2020" name="ISME J.">
        <title>Uncovering the hidden diversity of litter-decomposition mechanisms in mushroom-forming fungi.</title>
        <authorList>
            <person name="Floudas D."/>
            <person name="Bentzer J."/>
            <person name="Ahren D."/>
            <person name="Johansson T."/>
            <person name="Persson P."/>
            <person name="Tunlid A."/>
        </authorList>
    </citation>
    <scope>NUCLEOTIDE SEQUENCE [LARGE SCALE GENOMIC DNA]</scope>
    <source>
        <strain evidence="2 3">CBS 101986</strain>
    </source>
</reference>
<dbReference type="OrthoDB" id="3261081at2759"/>
<evidence type="ECO:0000313" key="3">
    <source>
        <dbReference type="Proteomes" id="UP000567179"/>
    </source>
</evidence>
<dbReference type="Proteomes" id="UP000567179">
    <property type="component" value="Unassembled WGS sequence"/>
</dbReference>
<proteinExistence type="predicted"/>
<dbReference type="AlphaFoldDB" id="A0A8H5ATX7"/>
<keyword evidence="3" id="KW-1185">Reference proteome</keyword>
<dbReference type="EMBL" id="JAACJJ010000057">
    <property type="protein sequence ID" value="KAF5310803.1"/>
    <property type="molecule type" value="Genomic_DNA"/>
</dbReference>
<accession>A0A8H5ATX7</accession>
<organism evidence="2 3">
    <name type="scientific">Psilocybe cf. subviscida</name>
    <dbReference type="NCBI Taxonomy" id="2480587"/>
    <lineage>
        <taxon>Eukaryota</taxon>
        <taxon>Fungi</taxon>
        <taxon>Dikarya</taxon>
        <taxon>Basidiomycota</taxon>
        <taxon>Agaricomycotina</taxon>
        <taxon>Agaricomycetes</taxon>
        <taxon>Agaricomycetidae</taxon>
        <taxon>Agaricales</taxon>
        <taxon>Agaricineae</taxon>
        <taxon>Strophariaceae</taxon>
        <taxon>Psilocybe</taxon>
    </lineage>
</organism>
<evidence type="ECO:0000313" key="2">
    <source>
        <dbReference type="EMBL" id="KAF5310803.1"/>
    </source>
</evidence>
<evidence type="ECO:0000256" key="1">
    <source>
        <dbReference type="SAM" id="MobiDB-lite"/>
    </source>
</evidence>
<name>A0A8H5ATX7_9AGAR</name>
<protein>
    <submittedName>
        <fullName evidence="2">Uncharacterized protein</fullName>
    </submittedName>
</protein>
<gene>
    <name evidence="2" type="ORF">D9619_008049</name>
</gene>
<feature type="region of interest" description="Disordered" evidence="1">
    <location>
        <begin position="1"/>
        <end position="22"/>
    </location>
</feature>
<comment type="caution">
    <text evidence="2">The sequence shown here is derived from an EMBL/GenBank/DDBJ whole genome shotgun (WGS) entry which is preliminary data.</text>
</comment>
<sequence>MLRSRSRSSTASPPSSPRAKRSTLSMASIANIFIQTKRLQANALRRANQTVIVSGEPTTHPSVVEEAQTAKRMDVEYDEEYICIGGVNLPTLLRASRHAMLEHCYGLASCLNALVDEQWECTISSPKPGHSGPYKVVVRYMAAAIQSSVPDPHMPVHLNQAKGVPGLMTIVSRKGAA</sequence>